<dbReference type="AlphaFoldDB" id="A0A4V6F1Y8"/>
<protein>
    <submittedName>
        <fullName evidence="1">Uncharacterized protein</fullName>
    </submittedName>
</protein>
<name>A0A4V6F1Y8_9RHOB</name>
<reference evidence="1 2" key="1">
    <citation type="submission" date="2019-04" db="EMBL/GenBank/DDBJ databases">
        <title>Genome sequence of Pelagicola litoralis CL-ES2.</title>
        <authorList>
            <person name="Cao J."/>
        </authorList>
    </citation>
    <scope>NUCLEOTIDE SEQUENCE [LARGE SCALE GENOMIC DNA]</scope>
    <source>
        <strain evidence="1 2">CL-ES2</strain>
    </source>
</reference>
<dbReference type="Proteomes" id="UP000306575">
    <property type="component" value="Unassembled WGS sequence"/>
</dbReference>
<proteinExistence type="predicted"/>
<dbReference type="EMBL" id="SULI01000006">
    <property type="protein sequence ID" value="TKZ21171.1"/>
    <property type="molecule type" value="Genomic_DNA"/>
</dbReference>
<keyword evidence="2" id="KW-1185">Reference proteome</keyword>
<comment type="caution">
    <text evidence="1">The sequence shown here is derived from an EMBL/GenBank/DDBJ whole genome shotgun (WGS) entry which is preliminary data.</text>
</comment>
<gene>
    <name evidence="1" type="ORF">FAP39_07015</name>
</gene>
<evidence type="ECO:0000313" key="1">
    <source>
        <dbReference type="EMBL" id="TKZ21171.1"/>
    </source>
</evidence>
<sequence length="148" mass="15895">MIVQDMNGSDISVFVHEQGAMVEAMLRAPNQTTFDTAAQQIGLLVQADGQWVPAPGIDIFRIGKITKTPAQYDVNGIEIAAAVFFPEYHVNLKLGHSAVAKGLWKKWAISWSQAGTVETSHNTETGKSLNGITLIDPSSVSSPSSVWG</sequence>
<evidence type="ECO:0000313" key="2">
    <source>
        <dbReference type="Proteomes" id="UP000306575"/>
    </source>
</evidence>
<accession>A0A4V6F1Y8</accession>
<organism evidence="1 2">
    <name type="scientific">Shimia litoralis</name>
    <dbReference type="NCBI Taxonomy" id="420403"/>
    <lineage>
        <taxon>Bacteria</taxon>
        <taxon>Pseudomonadati</taxon>
        <taxon>Pseudomonadota</taxon>
        <taxon>Alphaproteobacteria</taxon>
        <taxon>Rhodobacterales</taxon>
        <taxon>Roseobacteraceae</taxon>
    </lineage>
</organism>
<dbReference type="RefSeq" id="WP_138015690.1">
    <property type="nucleotide sequence ID" value="NZ_SULI01000006.1"/>
</dbReference>